<comment type="caution">
    <text evidence="1">The sequence shown here is derived from an EMBL/GenBank/DDBJ whole genome shotgun (WGS) entry which is preliminary data.</text>
</comment>
<dbReference type="AlphaFoldDB" id="A0A7C3KGX7"/>
<accession>A0A7C3KGX7</accession>
<dbReference type="EMBL" id="DSRU01000347">
    <property type="protein sequence ID" value="HFN00870.1"/>
    <property type="molecule type" value="Genomic_DNA"/>
</dbReference>
<protein>
    <submittedName>
        <fullName evidence="1">Uncharacterized protein</fullName>
    </submittedName>
</protein>
<sequence>MGTLLRRLKRHFAFYTKSSSLVQTALVRAIALRNLRLTLPVPSISDQSVKLATRTVWLANHSKPTRTTLRGL</sequence>
<name>A0A7C3KGX7_9CYAN</name>
<evidence type="ECO:0000313" key="1">
    <source>
        <dbReference type="EMBL" id="HFN00870.1"/>
    </source>
</evidence>
<organism evidence="1">
    <name type="scientific">Oscillatoriales cyanobacterium SpSt-418</name>
    <dbReference type="NCBI Taxonomy" id="2282169"/>
    <lineage>
        <taxon>Bacteria</taxon>
        <taxon>Bacillati</taxon>
        <taxon>Cyanobacteriota</taxon>
        <taxon>Cyanophyceae</taxon>
        <taxon>Oscillatoriophycideae</taxon>
        <taxon>Oscillatoriales</taxon>
    </lineage>
</organism>
<proteinExistence type="predicted"/>
<gene>
    <name evidence="1" type="ORF">ENR64_24565</name>
</gene>
<reference evidence="1" key="1">
    <citation type="journal article" date="2020" name="mSystems">
        <title>Genome- and Community-Level Interaction Insights into Carbon Utilization and Element Cycling Functions of Hydrothermarchaeota in Hydrothermal Sediment.</title>
        <authorList>
            <person name="Zhou Z."/>
            <person name="Liu Y."/>
            <person name="Xu W."/>
            <person name="Pan J."/>
            <person name="Luo Z.H."/>
            <person name="Li M."/>
        </authorList>
    </citation>
    <scope>NUCLEOTIDE SEQUENCE [LARGE SCALE GENOMIC DNA]</scope>
    <source>
        <strain evidence="1">SpSt-418</strain>
    </source>
</reference>